<sequence length="144" mass="16546">MLTIKETTDLSSQTYTDALTIRKEVFVTEQQVPLDLEIENEDVCIHFVLYDDNQAQATVRLFPKENGTYKVQRMAVSLAARKKGFGREIMVCAEEFAKKNNGKRMILGAQTQAIPFYESLGYTVFGEEYLDAGIKHFDMEKEFR</sequence>
<dbReference type="Gene3D" id="3.40.630.30">
    <property type="match status" value="1"/>
</dbReference>
<organism evidence="1 2">
    <name type="scientific">Vagococcus fluvialis</name>
    <dbReference type="NCBI Taxonomy" id="2738"/>
    <lineage>
        <taxon>Bacteria</taxon>
        <taxon>Bacillati</taxon>
        <taxon>Bacillota</taxon>
        <taxon>Bacilli</taxon>
        <taxon>Lactobacillales</taxon>
        <taxon>Enterococcaceae</taxon>
        <taxon>Vagococcus</taxon>
    </lineage>
</organism>
<dbReference type="InterPro" id="IPR000182">
    <property type="entry name" value="GNAT_dom"/>
</dbReference>
<proteinExistence type="predicted"/>
<dbReference type="GeneID" id="63146259"/>
<dbReference type="SUPFAM" id="SSF55729">
    <property type="entry name" value="Acyl-CoA N-acyltransferases (Nat)"/>
    <property type="match status" value="1"/>
</dbReference>
<dbReference type="PANTHER" id="PTHR13355:SF11">
    <property type="entry name" value="GLUCOSAMINE 6-PHOSPHATE N-ACETYLTRANSFERASE"/>
    <property type="match status" value="1"/>
</dbReference>
<evidence type="ECO:0000313" key="1">
    <source>
        <dbReference type="EMBL" id="RSU02193.1"/>
    </source>
</evidence>
<dbReference type="AlphaFoldDB" id="A0A369AZ47"/>
<dbReference type="InterPro" id="IPR039143">
    <property type="entry name" value="GNPNAT1-like"/>
</dbReference>
<dbReference type="Pfam" id="PF13673">
    <property type="entry name" value="Acetyltransf_10"/>
    <property type="match status" value="1"/>
</dbReference>
<name>A0A369AZ47_9ENTE</name>
<dbReference type="Proteomes" id="UP000288197">
    <property type="component" value="Unassembled WGS sequence"/>
</dbReference>
<dbReference type="PANTHER" id="PTHR13355">
    <property type="entry name" value="GLUCOSAMINE 6-PHOSPHATE N-ACETYLTRANSFERASE"/>
    <property type="match status" value="1"/>
</dbReference>
<protein>
    <submittedName>
        <fullName evidence="1">Uncharacterized protein</fullName>
    </submittedName>
</protein>
<dbReference type="RefSeq" id="WP_114289515.1">
    <property type="nucleotide sequence ID" value="NZ_CP081461.1"/>
</dbReference>
<dbReference type="InterPro" id="IPR016181">
    <property type="entry name" value="Acyl_CoA_acyltransferase"/>
</dbReference>
<reference evidence="1 2" key="1">
    <citation type="submission" date="2017-05" db="EMBL/GenBank/DDBJ databases">
        <title>Vagococcus spp. assemblies.</title>
        <authorList>
            <person name="Gulvik C.A."/>
        </authorList>
    </citation>
    <scope>NUCLEOTIDE SEQUENCE [LARGE SCALE GENOMIC DNA]</scope>
    <source>
        <strain evidence="1 2">NCFB 2497</strain>
    </source>
</reference>
<comment type="caution">
    <text evidence="1">The sequence shown here is derived from an EMBL/GenBank/DDBJ whole genome shotgun (WGS) entry which is preliminary data.</text>
</comment>
<evidence type="ECO:0000313" key="2">
    <source>
        <dbReference type="Proteomes" id="UP000288197"/>
    </source>
</evidence>
<keyword evidence="2" id="KW-1185">Reference proteome</keyword>
<gene>
    <name evidence="1" type="ORF">CBF32_06300</name>
</gene>
<accession>A0A369AZ47</accession>
<dbReference type="EMBL" id="NGJX01000005">
    <property type="protein sequence ID" value="RSU02193.1"/>
    <property type="molecule type" value="Genomic_DNA"/>
</dbReference>
<dbReference type="CDD" id="cd04301">
    <property type="entry name" value="NAT_SF"/>
    <property type="match status" value="1"/>
</dbReference>
<dbReference type="GO" id="GO:0004343">
    <property type="term" value="F:glucosamine 6-phosphate N-acetyltransferase activity"/>
    <property type="evidence" value="ECO:0007669"/>
    <property type="project" value="TreeGrafter"/>
</dbReference>
<dbReference type="OrthoDB" id="9796171at2"/>
<dbReference type="PROSITE" id="PS51186">
    <property type="entry name" value="GNAT"/>
    <property type="match status" value="1"/>
</dbReference>